<dbReference type="GO" id="GO:0007166">
    <property type="term" value="P:cell surface receptor signaling pathway"/>
    <property type="evidence" value="ECO:0007669"/>
    <property type="project" value="InterPro"/>
</dbReference>
<evidence type="ECO:0000256" key="6">
    <source>
        <dbReference type="ARBA" id="ARBA00023170"/>
    </source>
</evidence>
<dbReference type="GO" id="GO:0008528">
    <property type="term" value="F:G protein-coupled peptide receptor activity"/>
    <property type="evidence" value="ECO:0007669"/>
    <property type="project" value="TreeGrafter"/>
</dbReference>
<feature type="transmembrane region" description="Helical" evidence="8">
    <location>
        <begin position="172"/>
        <end position="197"/>
    </location>
</feature>
<dbReference type="GO" id="GO:0005886">
    <property type="term" value="C:plasma membrane"/>
    <property type="evidence" value="ECO:0007669"/>
    <property type="project" value="TreeGrafter"/>
</dbReference>
<dbReference type="AlphaFoldDB" id="A0AAE0PXB7"/>
<evidence type="ECO:0000256" key="8">
    <source>
        <dbReference type="SAM" id="Phobius"/>
    </source>
</evidence>
<dbReference type="PANTHER" id="PTHR45620">
    <property type="entry name" value="PDF RECEPTOR-LIKE PROTEIN-RELATED"/>
    <property type="match status" value="1"/>
</dbReference>
<comment type="caution">
    <text evidence="10">The sequence shown here is derived from an EMBL/GenBank/DDBJ whole genome shotgun (WGS) entry which is preliminary data.</text>
</comment>
<feature type="transmembrane region" description="Helical" evidence="8">
    <location>
        <begin position="209"/>
        <end position="230"/>
    </location>
</feature>
<evidence type="ECO:0000256" key="5">
    <source>
        <dbReference type="ARBA" id="ARBA00023136"/>
    </source>
</evidence>
<dbReference type="EMBL" id="JAUCMX010000026">
    <property type="protein sequence ID" value="KAK3509871.1"/>
    <property type="molecule type" value="Genomic_DNA"/>
</dbReference>
<name>A0AAE0PXB7_9TELE</name>
<feature type="transmembrane region" description="Helical" evidence="8">
    <location>
        <begin position="250"/>
        <end position="274"/>
    </location>
</feature>
<sequence>MVDPEVGLTAQEQVLLLYDIKLQCLQNISEHDPEGYAYRKCDVNGTWFSLENRTWVNYSECLWFLTPGKERGKRDFFERLHIMYTVGYAVSFSSLLVAIFIIGYFRRLHCTRNYIHMHLFVSFMLRAVSIFVKDLVVDANGGMQQYDAVLMDNINVVSISPMDKTQYVGCKITVLLFIYFLATNYFWILVEGLYLHSLIFMAFFSDSKYLWGFTLIGWGVPALFVSAWAVVRAILADARCWELSAGNIKWIYQVPILTAIGLNFILFVNIVRVLATKIRETNAGRYDTRKQYRKLAKSTLVLVLVFGVHYIVFVGMPHTFTGLGWELRMYCELFFNSFQGFFVSIIYCFCNGEFLLTPNEILFISVQTEIRKTWQRWTLAFDWKGPVVLVNYSYRSVLTSVNSNSSVQSQVPALLTNRVYRSSRRSSSTCVSHNVHTHSHLTLPGYVFNNSDAESLPPSIPEENEDKAKHVDDITLRESTSAFAGGGAKSSDDIILEGEAKHIDAFGEDRAFDGVAFREDGNGAGDIILKDMVQVRYSGLDQEEELEL</sequence>
<evidence type="ECO:0000313" key="11">
    <source>
        <dbReference type="Proteomes" id="UP001274896"/>
    </source>
</evidence>
<keyword evidence="6" id="KW-0675">Receptor</keyword>
<feature type="transmembrane region" description="Helical" evidence="8">
    <location>
        <begin position="82"/>
        <end position="102"/>
    </location>
</feature>
<dbReference type="InterPro" id="IPR050332">
    <property type="entry name" value="GPCR_2"/>
</dbReference>
<dbReference type="PROSITE" id="PS50261">
    <property type="entry name" value="G_PROTEIN_RECEP_F2_4"/>
    <property type="match status" value="1"/>
</dbReference>
<comment type="subcellular location">
    <subcellularLocation>
        <location evidence="1">Membrane</location>
        <topology evidence="1">Multi-pass membrane protein</topology>
    </subcellularLocation>
</comment>
<dbReference type="GO" id="GO:0017046">
    <property type="term" value="F:peptide hormone binding"/>
    <property type="evidence" value="ECO:0007669"/>
    <property type="project" value="TreeGrafter"/>
</dbReference>
<protein>
    <recommendedName>
        <fullName evidence="9">G-protein coupled receptors family 2 profile 2 domain-containing protein</fullName>
    </recommendedName>
</protein>
<evidence type="ECO:0000256" key="4">
    <source>
        <dbReference type="ARBA" id="ARBA00023040"/>
    </source>
</evidence>
<dbReference type="PRINTS" id="PR00249">
    <property type="entry name" value="GPCRSECRETIN"/>
</dbReference>
<keyword evidence="5 8" id="KW-0472">Membrane</keyword>
<dbReference type="PANTHER" id="PTHR45620:SF7">
    <property type="entry name" value="PARATHYROID HORMONE 2 RECEPTOR"/>
    <property type="match status" value="1"/>
</dbReference>
<dbReference type="GO" id="GO:0007188">
    <property type="term" value="P:adenylate cyclase-modulating G protein-coupled receptor signaling pathway"/>
    <property type="evidence" value="ECO:0007669"/>
    <property type="project" value="TreeGrafter"/>
</dbReference>
<keyword evidence="7" id="KW-0807">Transducer</keyword>
<dbReference type="Pfam" id="PF00002">
    <property type="entry name" value="7tm_2"/>
    <property type="match status" value="1"/>
</dbReference>
<feature type="transmembrane region" description="Helical" evidence="8">
    <location>
        <begin position="114"/>
        <end position="132"/>
    </location>
</feature>
<dbReference type="InterPro" id="IPR017981">
    <property type="entry name" value="GPCR_2-like_7TM"/>
</dbReference>
<organism evidence="10 11">
    <name type="scientific">Hemibagrus guttatus</name>
    <dbReference type="NCBI Taxonomy" id="175788"/>
    <lineage>
        <taxon>Eukaryota</taxon>
        <taxon>Metazoa</taxon>
        <taxon>Chordata</taxon>
        <taxon>Craniata</taxon>
        <taxon>Vertebrata</taxon>
        <taxon>Euteleostomi</taxon>
        <taxon>Actinopterygii</taxon>
        <taxon>Neopterygii</taxon>
        <taxon>Teleostei</taxon>
        <taxon>Ostariophysi</taxon>
        <taxon>Siluriformes</taxon>
        <taxon>Bagridae</taxon>
        <taxon>Hemibagrus</taxon>
    </lineage>
</organism>
<feature type="domain" description="G-protein coupled receptors family 2 profile 2" evidence="9">
    <location>
        <begin position="80"/>
        <end position="351"/>
    </location>
</feature>
<accession>A0AAE0PXB7</accession>
<evidence type="ECO:0000256" key="2">
    <source>
        <dbReference type="ARBA" id="ARBA00022692"/>
    </source>
</evidence>
<evidence type="ECO:0000259" key="9">
    <source>
        <dbReference type="PROSITE" id="PS50261"/>
    </source>
</evidence>
<evidence type="ECO:0000313" key="10">
    <source>
        <dbReference type="EMBL" id="KAK3509871.1"/>
    </source>
</evidence>
<keyword evidence="2 8" id="KW-0812">Transmembrane</keyword>
<dbReference type="InterPro" id="IPR036445">
    <property type="entry name" value="GPCR_2_extracell_dom_sf"/>
</dbReference>
<reference evidence="10" key="1">
    <citation type="submission" date="2023-06" db="EMBL/GenBank/DDBJ databases">
        <title>Male Hemibagrus guttatus genome.</title>
        <authorList>
            <person name="Bian C."/>
        </authorList>
    </citation>
    <scope>NUCLEOTIDE SEQUENCE</scope>
    <source>
        <strain evidence="10">Male_cb2023</strain>
        <tissue evidence="10">Muscle</tissue>
    </source>
</reference>
<keyword evidence="11" id="KW-1185">Reference proteome</keyword>
<dbReference type="Gene3D" id="4.10.1240.10">
    <property type="entry name" value="GPCR, family 2, extracellular hormone receptor domain"/>
    <property type="match status" value="1"/>
</dbReference>
<keyword evidence="3 8" id="KW-1133">Transmembrane helix</keyword>
<dbReference type="SUPFAM" id="SSF81321">
    <property type="entry name" value="Family A G protein-coupled receptor-like"/>
    <property type="match status" value="1"/>
</dbReference>
<proteinExistence type="predicted"/>
<keyword evidence="4" id="KW-0297">G-protein coupled receptor</keyword>
<dbReference type="Proteomes" id="UP001274896">
    <property type="component" value="Unassembled WGS sequence"/>
</dbReference>
<evidence type="ECO:0000256" key="3">
    <source>
        <dbReference type="ARBA" id="ARBA00022989"/>
    </source>
</evidence>
<dbReference type="SUPFAM" id="SSF111418">
    <property type="entry name" value="Hormone receptor domain"/>
    <property type="match status" value="1"/>
</dbReference>
<dbReference type="GO" id="GO:0004991">
    <property type="term" value="F:parathyroid hormone receptor activity"/>
    <property type="evidence" value="ECO:0007669"/>
    <property type="project" value="TreeGrafter"/>
</dbReference>
<dbReference type="FunFam" id="1.20.1070.10:FF:000127">
    <property type="entry name" value="Parathyroid hormone 2 receptor"/>
    <property type="match status" value="1"/>
</dbReference>
<gene>
    <name evidence="10" type="ORF">QTP70_018490</name>
</gene>
<dbReference type="InterPro" id="IPR000832">
    <property type="entry name" value="GPCR_2_secretin-like"/>
</dbReference>
<evidence type="ECO:0000256" key="1">
    <source>
        <dbReference type="ARBA" id="ARBA00004141"/>
    </source>
</evidence>
<feature type="transmembrane region" description="Helical" evidence="8">
    <location>
        <begin position="295"/>
        <end position="313"/>
    </location>
</feature>
<evidence type="ECO:0000256" key="7">
    <source>
        <dbReference type="ARBA" id="ARBA00023224"/>
    </source>
</evidence>
<dbReference type="Gene3D" id="1.20.1070.10">
    <property type="entry name" value="Rhodopsin 7-helix transmembrane proteins"/>
    <property type="match status" value="1"/>
</dbReference>